<dbReference type="Proteomes" id="UP000178082">
    <property type="component" value="Unassembled WGS sequence"/>
</dbReference>
<evidence type="ECO:0008006" key="3">
    <source>
        <dbReference type="Google" id="ProtNLM"/>
    </source>
</evidence>
<dbReference type="EMBL" id="MGDI01000025">
    <property type="protein sequence ID" value="OGL53324.1"/>
    <property type="molecule type" value="Genomic_DNA"/>
</dbReference>
<proteinExistence type="predicted"/>
<dbReference type="InterPro" id="IPR011856">
    <property type="entry name" value="tRNA_endonuc-like_dom_sf"/>
</dbReference>
<organism evidence="1 2">
    <name type="scientific">Candidatus Schekmanbacteria bacterium RIFCSPLOWO2_12_FULL_38_15</name>
    <dbReference type="NCBI Taxonomy" id="1817883"/>
    <lineage>
        <taxon>Bacteria</taxon>
        <taxon>Candidatus Schekmaniibacteriota</taxon>
    </lineage>
</organism>
<evidence type="ECO:0000313" key="2">
    <source>
        <dbReference type="Proteomes" id="UP000178082"/>
    </source>
</evidence>
<sequence length="310" mass="35960">MANLFWKQKGDKTLNLLSSPFASEEEFEKVIFQTKEILEDIFLIKRQVRGGKKAGIPDIVGIDNDGNVCIVEMKNVTIDASVIPQVLAYAFWAQKNPDSIKNLWLEAPEQPEDVVVNWDNYEVRIIIIAPAIEHSTLELVNTINYPVDLIEIKRWTEGTNQFLLVNKLEPEQPKKVRTVRGLEVYDRAFYEDHYNKNSVEAFLSFAQETEKLIKSKGWPLEMKFNKHYCGFKHGFFNAFGIKWIGSKTFAFFFKLPKTVAVKIQPQGLKMDRYEDLWKEAVYKINPSATKVKSFFPLFRKSLDFLMGKED</sequence>
<gene>
    <name evidence="1" type="ORF">A3G31_07385</name>
</gene>
<evidence type="ECO:0000313" key="1">
    <source>
        <dbReference type="EMBL" id="OGL53324.1"/>
    </source>
</evidence>
<dbReference type="STRING" id="1817883.A3G31_07385"/>
<reference evidence="1 2" key="1">
    <citation type="journal article" date="2016" name="Nat. Commun.">
        <title>Thousands of microbial genomes shed light on interconnected biogeochemical processes in an aquifer system.</title>
        <authorList>
            <person name="Anantharaman K."/>
            <person name="Brown C.T."/>
            <person name="Hug L.A."/>
            <person name="Sharon I."/>
            <person name="Castelle C.J."/>
            <person name="Probst A.J."/>
            <person name="Thomas B.C."/>
            <person name="Singh A."/>
            <person name="Wilkins M.J."/>
            <person name="Karaoz U."/>
            <person name="Brodie E.L."/>
            <person name="Williams K.H."/>
            <person name="Hubbard S.S."/>
            <person name="Banfield J.F."/>
        </authorList>
    </citation>
    <scope>NUCLEOTIDE SEQUENCE [LARGE SCALE GENOMIC DNA]</scope>
</reference>
<dbReference type="AlphaFoldDB" id="A0A1F7SJD0"/>
<name>A0A1F7SJD0_9BACT</name>
<accession>A0A1F7SJD0</accession>
<dbReference type="Gene3D" id="3.40.1350.10">
    <property type="match status" value="1"/>
</dbReference>
<protein>
    <recommendedName>
        <fullName evidence="3">DUF5655 domain-containing protein</fullName>
    </recommendedName>
</protein>
<dbReference type="GO" id="GO:0003676">
    <property type="term" value="F:nucleic acid binding"/>
    <property type="evidence" value="ECO:0007669"/>
    <property type="project" value="InterPro"/>
</dbReference>
<comment type="caution">
    <text evidence="1">The sequence shown here is derived from an EMBL/GenBank/DDBJ whole genome shotgun (WGS) entry which is preliminary data.</text>
</comment>